<evidence type="ECO:0000256" key="12">
    <source>
        <dbReference type="ARBA" id="ARBA00023204"/>
    </source>
</evidence>
<evidence type="ECO:0000256" key="13">
    <source>
        <dbReference type="ARBA" id="ARBA00023242"/>
    </source>
</evidence>
<dbReference type="Pfam" id="PF16589">
    <property type="entry name" value="BRCT_2"/>
    <property type="match status" value="1"/>
</dbReference>
<feature type="domain" description="BRCT" evidence="18">
    <location>
        <begin position="661"/>
        <end position="757"/>
    </location>
</feature>
<dbReference type="SUPFAM" id="SSF50249">
    <property type="entry name" value="Nucleic acid-binding proteins"/>
    <property type="match status" value="1"/>
</dbReference>
<dbReference type="PROSITE" id="PS50160">
    <property type="entry name" value="DNA_LIGASE_A3"/>
    <property type="match status" value="1"/>
</dbReference>
<evidence type="ECO:0000256" key="6">
    <source>
        <dbReference type="ARBA" id="ARBA00022737"/>
    </source>
</evidence>
<dbReference type="Pfam" id="PF04675">
    <property type="entry name" value="DNA_ligase_A_N"/>
    <property type="match status" value="1"/>
</dbReference>
<evidence type="ECO:0000256" key="1">
    <source>
        <dbReference type="ARBA" id="ARBA00001946"/>
    </source>
</evidence>
<dbReference type="GO" id="GO:0003677">
    <property type="term" value="F:DNA binding"/>
    <property type="evidence" value="ECO:0000318"/>
    <property type="project" value="GO_Central"/>
</dbReference>
<dbReference type="FunFam" id="1.10.3260.10:FF:000008">
    <property type="entry name" value="DNA ligase 4"/>
    <property type="match status" value="1"/>
</dbReference>
<dbReference type="FunCoup" id="T1G253">
    <property type="interactions" value="800"/>
</dbReference>
<keyword evidence="6" id="KW-0677">Repeat</keyword>
<evidence type="ECO:0000256" key="11">
    <source>
        <dbReference type="ARBA" id="ARBA00023172"/>
    </source>
</evidence>
<dbReference type="PROSITE" id="PS00333">
    <property type="entry name" value="DNA_LIGASE_A2"/>
    <property type="match status" value="1"/>
</dbReference>
<comment type="subcellular location">
    <subcellularLocation>
        <location evidence="2">Nucleus</location>
    </subcellularLocation>
</comment>
<dbReference type="AlphaFoldDB" id="T1G253"/>
<dbReference type="InterPro" id="IPR001357">
    <property type="entry name" value="BRCT_dom"/>
</dbReference>
<comment type="similarity">
    <text evidence="3 16">Belongs to the ATP-dependent DNA ligase family.</text>
</comment>
<evidence type="ECO:0000313" key="21">
    <source>
        <dbReference type="Proteomes" id="UP000015101"/>
    </source>
</evidence>
<dbReference type="InterPro" id="IPR012308">
    <property type="entry name" value="DNA_ligase_ATP-dep_N"/>
</dbReference>
<evidence type="ECO:0000256" key="14">
    <source>
        <dbReference type="ARBA" id="ARBA00034003"/>
    </source>
</evidence>
<reference evidence="19 21" key="2">
    <citation type="journal article" date="2013" name="Nature">
        <title>Insights into bilaterian evolution from three spiralian genomes.</title>
        <authorList>
            <person name="Simakov O."/>
            <person name="Marletaz F."/>
            <person name="Cho S.J."/>
            <person name="Edsinger-Gonzales E."/>
            <person name="Havlak P."/>
            <person name="Hellsten U."/>
            <person name="Kuo D.H."/>
            <person name="Larsson T."/>
            <person name="Lv J."/>
            <person name="Arendt D."/>
            <person name="Savage R."/>
            <person name="Osoegawa K."/>
            <person name="de Jong P."/>
            <person name="Grimwood J."/>
            <person name="Chapman J.A."/>
            <person name="Shapiro H."/>
            <person name="Aerts A."/>
            <person name="Otillar R.P."/>
            <person name="Terry A.Y."/>
            <person name="Boore J.L."/>
            <person name="Grigoriev I.V."/>
            <person name="Lindberg D.R."/>
            <person name="Seaver E.C."/>
            <person name="Weisblat D.A."/>
            <person name="Putnam N.H."/>
            <person name="Rokhsar D.S."/>
        </authorList>
    </citation>
    <scope>NUCLEOTIDE SEQUENCE</scope>
</reference>
<keyword evidence="21" id="KW-1185">Reference proteome</keyword>
<evidence type="ECO:0000256" key="15">
    <source>
        <dbReference type="RuleBase" id="RU000617"/>
    </source>
</evidence>
<accession>T1G253</accession>
<dbReference type="EMBL" id="KB096134">
    <property type="protein sequence ID" value="ESO08239.1"/>
    <property type="molecule type" value="Genomic_DNA"/>
</dbReference>
<feature type="domain" description="ATP-dependent DNA ligase family profile" evidence="17">
    <location>
        <begin position="350"/>
        <end position="483"/>
    </location>
</feature>
<keyword evidence="13" id="KW-0539">Nucleus</keyword>
<evidence type="ECO:0000313" key="20">
    <source>
        <dbReference type="EnsemblMetazoa" id="HelroP75449"/>
    </source>
</evidence>
<dbReference type="SUPFAM" id="SSF52113">
    <property type="entry name" value="BRCT domain"/>
    <property type="match status" value="1"/>
</dbReference>
<dbReference type="GO" id="GO:0071897">
    <property type="term" value="P:DNA biosynthetic process"/>
    <property type="evidence" value="ECO:0007669"/>
    <property type="project" value="InterPro"/>
</dbReference>
<dbReference type="Proteomes" id="UP000015101">
    <property type="component" value="Unassembled WGS sequence"/>
</dbReference>
<reference evidence="21" key="1">
    <citation type="submission" date="2012-12" db="EMBL/GenBank/DDBJ databases">
        <authorList>
            <person name="Hellsten U."/>
            <person name="Grimwood J."/>
            <person name="Chapman J.A."/>
            <person name="Shapiro H."/>
            <person name="Aerts A."/>
            <person name="Otillar R.P."/>
            <person name="Terry A.Y."/>
            <person name="Boore J.L."/>
            <person name="Simakov O."/>
            <person name="Marletaz F."/>
            <person name="Cho S.-J."/>
            <person name="Edsinger-Gonzales E."/>
            <person name="Havlak P."/>
            <person name="Kuo D.-H."/>
            <person name="Larsson T."/>
            <person name="Lv J."/>
            <person name="Arendt D."/>
            <person name="Savage R."/>
            <person name="Osoegawa K."/>
            <person name="de Jong P."/>
            <person name="Lindberg D.R."/>
            <person name="Seaver E.C."/>
            <person name="Weisblat D.A."/>
            <person name="Putnam N.H."/>
            <person name="Grigoriev I.V."/>
            <person name="Rokhsar D.S."/>
        </authorList>
    </citation>
    <scope>NUCLEOTIDE SEQUENCE</scope>
</reference>
<keyword evidence="9 15" id="KW-0067">ATP-binding</keyword>
<organism evidence="20 21">
    <name type="scientific">Helobdella robusta</name>
    <name type="common">Californian leech</name>
    <dbReference type="NCBI Taxonomy" id="6412"/>
    <lineage>
        <taxon>Eukaryota</taxon>
        <taxon>Metazoa</taxon>
        <taxon>Spiralia</taxon>
        <taxon>Lophotrochozoa</taxon>
        <taxon>Annelida</taxon>
        <taxon>Clitellata</taxon>
        <taxon>Hirudinea</taxon>
        <taxon>Rhynchobdellida</taxon>
        <taxon>Glossiphoniidae</taxon>
        <taxon>Helobdella</taxon>
    </lineage>
</organism>
<keyword evidence="7 15" id="KW-0547">Nucleotide-binding</keyword>
<evidence type="ECO:0000256" key="16">
    <source>
        <dbReference type="RuleBase" id="RU004196"/>
    </source>
</evidence>
<dbReference type="EMBL" id="AMQM01003446">
    <property type="status" value="NOT_ANNOTATED_CDS"/>
    <property type="molecule type" value="Genomic_DNA"/>
</dbReference>
<evidence type="ECO:0000256" key="5">
    <source>
        <dbReference type="ARBA" id="ARBA00022723"/>
    </source>
</evidence>
<dbReference type="InterPro" id="IPR021536">
    <property type="entry name" value="DNA_ligase_IV_dom"/>
</dbReference>
<dbReference type="OrthoDB" id="151490at2759"/>
<dbReference type="PANTHER" id="PTHR45997">
    <property type="entry name" value="DNA LIGASE 4"/>
    <property type="match status" value="1"/>
</dbReference>
<keyword evidence="4 15" id="KW-0436">Ligase</keyword>
<dbReference type="EnsemblMetazoa" id="HelroT75449">
    <property type="protein sequence ID" value="HelroP75449"/>
    <property type="gene ID" value="HelroG75449"/>
</dbReference>
<dbReference type="InterPro" id="IPR029710">
    <property type="entry name" value="LIG4"/>
</dbReference>
<evidence type="ECO:0000256" key="9">
    <source>
        <dbReference type="ARBA" id="ARBA00022840"/>
    </source>
</evidence>
<dbReference type="GO" id="GO:0046872">
    <property type="term" value="F:metal ion binding"/>
    <property type="evidence" value="ECO:0007669"/>
    <property type="project" value="UniProtKB-KW"/>
</dbReference>
<dbReference type="InterPro" id="IPR044125">
    <property type="entry name" value="Adenylation_DNA_ligase_IV"/>
</dbReference>
<evidence type="ECO:0000259" key="18">
    <source>
        <dbReference type="PROSITE" id="PS50172"/>
    </source>
</evidence>
<reference evidence="20" key="3">
    <citation type="submission" date="2015-06" db="UniProtKB">
        <authorList>
            <consortium name="EnsemblMetazoa"/>
        </authorList>
    </citation>
    <scope>IDENTIFICATION</scope>
</reference>
<dbReference type="InterPro" id="IPR012309">
    <property type="entry name" value="DNA_ligase_ATP-dep_C"/>
</dbReference>
<dbReference type="InterPro" id="IPR012310">
    <property type="entry name" value="DNA_ligase_ATP-dep_cent"/>
</dbReference>
<dbReference type="STRING" id="6412.T1G253"/>
<dbReference type="RefSeq" id="XP_009014028.1">
    <property type="nucleotide sequence ID" value="XM_009015780.1"/>
</dbReference>
<evidence type="ECO:0000256" key="7">
    <source>
        <dbReference type="ARBA" id="ARBA00022741"/>
    </source>
</evidence>
<dbReference type="InParanoid" id="T1G253"/>
<dbReference type="PANTHER" id="PTHR45997:SF1">
    <property type="entry name" value="DNA LIGASE 4"/>
    <property type="match status" value="1"/>
</dbReference>
<evidence type="ECO:0000259" key="17">
    <source>
        <dbReference type="PROSITE" id="PS50160"/>
    </source>
</evidence>
<dbReference type="GO" id="GO:0006303">
    <property type="term" value="P:double-strand break repair via nonhomologous end joining"/>
    <property type="evidence" value="ECO:0000318"/>
    <property type="project" value="GO_Central"/>
</dbReference>
<keyword evidence="10" id="KW-0460">Magnesium</keyword>
<sequence length="802" mass="91265">MAVSVSSKVSFYQFCLLLEKLSKLAAGDKKKKILITFIAEWRKFGLELKLKNVNNDDSFFDAMRLLLPHLDRDRAAYGIKEYRLAQLFVNVFALNKNSLDGKSLINFKTTKQNKDVAVRDFASLCGMVLKNRCSEKGVLSIAEVNKQLDAIARGHVIKDEDDVQKSLLHLMKNVSSCELEWLVRIILKEVKLGLSQKLIFSSFHPDAEELYNVKMSLEKVCRMLTDENIRLHEIEVSIFTAFKPMLAVREEPSNIEKLMHGRSFLIETKYDGERMQMHKMNDSFKYFSRGGIEYSHVYGEDSNKGNLTKFISNRLESSVVSCILDGEMVGYDPVNRLIGTKGENIDIKSLHLTTYQPMYVLFDVLLLNGRVLTNEPLKSRRQVLNNIIQPLPGRIMLSKAFEKSTKFEIISPLNEAIEYGEEGIMLKDVESIYKPNCRQKGGWFKIKPDYIDGLMNDLDLVIIGAYFGNKSNLLTHFLMGCVSLHGEKKNDGGGDDDGESDFEIHTFCKVGTGLTNIQLVELNFKLSKEWITFSKNNFPSWLKLPSTFKQKPDVVIKDPKKSIVLQIKATDLIKSDQYQSKYTLRFPRVERIRYDKNCLQCLSLHQLNELIRKSKSMLVDGLVSVTYDVNCKSSNRASGEGLKKQRIRKNSREAVVSATGSSSTLLDGKEICVMMNDGGWHNKEMSKSGIEKLLIEHGAQVVQNPDKRTTDFIIANDESILKVKNVVKLGHTDVVKLDWLLGSISQNELLPWKPFDLIHCCAKTRQKFADDYDGYGDEYFCPTSPQQLKCLFDGIQLKDQVS</sequence>
<dbReference type="GO" id="GO:0006310">
    <property type="term" value="P:DNA recombination"/>
    <property type="evidence" value="ECO:0007669"/>
    <property type="project" value="UniProtKB-KW"/>
</dbReference>
<evidence type="ECO:0000256" key="8">
    <source>
        <dbReference type="ARBA" id="ARBA00022763"/>
    </source>
</evidence>
<comment type="catalytic activity">
    <reaction evidence="14 15">
        <text>ATP + (deoxyribonucleotide)n-3'-hydroxyl + 5'-phospho-(deoxyribonucleotide)m = (deoxyribonucleotide)n+m + AMP + diphosphate.</text>
        <dbReference type="EC" id="6.5.1.1"/>
    </reaction>
</comment>
<dbReference type="Pfam" id="PF11411">
    <property type="entry name" value="DNA_ligase_IV"/>
    <property type="match status" value="1"/>
</dbReference>
<keyword evidence="12 15" id="KW-0234">DNA repair</keyword>
<dbReference type="CTD" id="20215151"/>
<dbReference type="Gene3D" id="2.40.50.140">
    <property type="entry name" value="Nucleic acid-binding proteins"/>
    <property type="match status" value="1"/>
</dbReference>
<dbReference type="GO" id="GO:0003910">
    <property type="term" value="F:DNA ligase (ATP) activity"/>
    <property type="evidence" value="ECO:0000318"/>
    <property type="project" value="GO_Central"/>
</dbReference>
<dbReference type="KEGG" id="hro:HELRODRAFT_75449"/>
<dbReference type="InterPro" id="IPR036599">
    <property type="entry name" value="DNA_ligase_N_sf"/>
</dbReference>
<dbReference type="InterPro" id="IPR000977">
    <property type="entry name" value="DNA_ligase_ATP-dep"/>
</dbReference>
<dbReference type="Pfam" id="PF04679">
    <property type="entry name" value="DNA_ligase_A_C"/>
    <property type="match status" value="1"/>
</dbReference>
<dbReference type="OMA" id="EGIMIKH"/>
<proteinExistence type="inferred from homology"/>
<protein>
    <recommendedName>
        <fullName evidence="15">DNA ligase</fullName>
        <ecNumber evidence="15">6.5.1.1</ecNumber>
    </recommendedName>
</protein>
<dbReference type="FunFam" id="3.40.50.10190:FF:000027">
    <property type="entry name" value="DNA ligase"/>
    <property type="match status" value="1"/>
</dbReference>
<dbReference type="GO" id="GO:0005958">
    <property type="term" value="C:DNA-dependent protein kinase-DNA ligase 4 complex"/>
    <property type="evidence" value="ECO:0000318"/>
    <property type="project" value="GO_Central"/>
</dbReference>
<dbReference type="Gene3D" id="3.30.470.30">
    <property type="entry name" value="DNA ligase/mRNA capping enzyme"/>
    <property type="match status" value="1"/>
</dbReference>
<keyword evidence="11 15" id="KW-0233">DNA recombination</keyword>
<dbReference type="FunFam" id="3.30.470.30:FF:000008">
    <property type="entry name" value="DNA ligase"/>
    <property type="match status" value="1"/>
</dbReference>
<dbReference type="CDD" id="cd07903">
    <property type="entry name" value="Adenylation_DNA_ligase_IV"/>
    <property type="match status" value="1"/>
</dbReference>
<evidence type="ECO:0000313" key="19">
    <source>
        <dbReference type="EMBL" id="ESO08239.1"/>
    </source>
</evidence>
<dbReference type="NCBIfam" id="TIGR00574">
    <property type="entry name" value="dnl1"/>
    <property type="match status" value="1"/>
</dbReference>
<dbReference type="EC" id="6.5.1.1" evidence="15"/>
<dbReference type="GO" id="GO:0005524">
    <property type="term" value="F:ATP binding"/>
    <property type="evidence" value="ECO:0000318"/>
    <property type="project" value="GO_Central"/>
</dbReference>
<evidence type="ECO:0000256" key="2">
    <source>
        <dbReference type="ARBA" id="ARBA00004123"/>
    </source>
</evidence>
<dbReference type="GO" id="GO:0006297">
    <property type="term" value="P:nucleotide-excision repair, DNA gap filling"/>
    <property type="evidence" value="ECO:0000318"/>
    <property type="project" value="GO_Central"/>
</dbReference>
<name>T1G253_HELRO</name>
<dbReference type="Gene3D" id="3.40.50.10190">
    <property type="entry name" value="BRCT domain"/>
    <property type="match status" value="1"/>
</dbReference>
<evidence type="ECO:0000256" key="3">
    <source>
        <dbReference type="ARBA" id="ARBA00007572"/>
    </source>
</evidence>
<keyword evidence="8 15" id="KW-0227">DNA damage</keyword>
<dbReference type="InterPro" id="IPR012340">
    <property type="entry name" value="NA-bd_OB-fold"/>
</dbReference>
<dbReference type="GeneID" id="20215151"/>
<dbReference type="Gene3D" id="1.10.3260.10">
    <property type="entry name" value="DNA ligase, ATP-dependent, N-terminal domain"/>
    <property type="match status" value="1"/>
</dbReference>
<gene>
    <name evidence="20" type="primary">20215151</name>
    <name evidence="19" type="ORF">HELRODRAFT_75449</name>
</gene>
<dbReference type="Pfam" id="PF01068">
    <property type="entry name" value="DNA_ligase_A_M"/>
    <property type="match status" value="1"/>
</dbReference>
<evidence type="ECO:0000256" key="4">
    <source>
        <dbReference type="ARBA" id="ARBA00022598"/>
    </source>
</evidence>
<dbReference type="CDD" id="cd07968">
    <property type="entry name" value="OBF_DNA_ligase_IV"/>
    <property type="match status" value="1"/>
</dbReference>
<dbReference type="PROSITE" id="PS00697">
    <property type="entry name" value="DNA_LIGASE_A1"/>
    <property type="match status" value="1"/>
</dbReference>
<comment type="cofactor">
    <cofactor evidence="1">
        <name>Mg(2+)</name>
        <dbReference type="ChEBI" id="CHEBI:18420"/>
    </cofactor>
</comment>
<dbReference type="eggNOG" id="KOG0966">
    <property type="taxonomic scope" value="Eukaryota"/>
</dbReference>
<dbReference type="SUPFAM" id="SSF56091">
    <property type="entry name" value="DNA ligase/mRNA capping enzyme, catalytic domain"/>
    <property type="match status" value="1"/>
</dbReference>
<dbReference type="PROSITE" id="PS50172">
    <property type="entry name" value="BRCT"/>
    <property type="match status" value="1"/>
</dbReference>
<evidence type="ECO:0000256" key="10">
    <source>
        <dbReference type="ARBA" id="ARBA00022842"/>
    </source>
</evidence>
<dbReference type="HOGENOM" id="CLU_004844_2_0_1"/>
<dbReference type="InterPro" id="IPR036420">
    <property type="entry name" value="BRCT_dom_sf"/>
</dbReference>
<dbReference type="FunFam" id="2.40.50.140:FF:000173">
    <property type="entry name" value="DNA ligase"/>
    <property type="match status" value="1"/>
</dbReference>
<dbReference type="InterPro" id="IPR016059">
    <property type="entry name" value="DNA_ligase_ATP-dep_CS"/>
</dbReference>
<keyword evidence="5" id="KW-0479">Metal-binding</keyword>
<dbReference type="GO" id="GO:0032807">
    <property type="term" value="C:DNA ligase IV complex"/>
    <property type="evidence" value="ECO:0000318"/>
    <property type="project" value="GO_Central"/>
</dbReference>